<feature type="region of interest" description="Disordered" evidence="1">
    <location>
        <begin position="161"/>
        <end position="214"/>
    </location>
</feature>
<gene>
    <name evidence="2" type="ORF">BBA_09036</name>
</gene>
<sequence length="214" mass="23613">MSSSSSSGGGEPRIIAQLGRTQLDHWGHAGFGNGAACGHVFINEEEHRGPPALIAAQRPRAYTTSRPLAFHYPGLAPRWVDEHGGGGVQSDASGMPFCRRPEDGAEMWAGRCPCWRHDDFSYLTDCEVRDVWAGVRFSARHYVMLEMLSVHVKPRLRVHGVARLASRTPRRQSSSTETSSRRGSSSKYVKTTTVRGGAGSQQIGGWERERVRRV</sequence>
<keyword evidence="3" id="KW-1185">Reference proteome</keyword>
<proteinExistence type="predicted"/>
<protein>
    <submittedName>
        <fullName evidence="2">F-box domain-containing protein</fullName>
    </submittedName>
</protein>
<feature type="compositionally biased region" description="Low complexity" evidence="1">
    <location>
        <begin position="171"/>
        <end position="186"/>
    </location>
</feature>
<organism evidence="2 3">
    <name type="scientific">Beauveria bassiana (strain ARSEF 2860)</name>
    <name type="common">White muscardine disease fungus</name>
    <name type="synonym">Tritirachium shiotae</name>
    <dbReference type="NCBI Taxonomy" id="655819"/>
    <lineage>
        <taxon>Eukaryota</taxon>
        <taxon>Fungi</taxon>
        <taxon>Dikarya</taxon>
        <taxon>Ascomycota</taxon>
        <taxon>Pezizomycotina</taxon>
        <taxon>Sordariomycetes</taxon>
        <taxon>Hypocreomycetidae</taxon>
        <taxon>Hypocreales</taxon>
        <taxon>Cordycipitaceae</taxon>
        <taxon>Beauveria</taxon>
    </lineage>
</organism>
<dbReference type="Proteomes" id="UP000002762">
    <property type="component" value="Unassembled WGS sequence"/>
</dbReference>
<name>J5J617_BEAB2</name>
<evidence type="ECO:0000313" key="3">
    <source>
        <dbReference type="Proteomes" id="UP000002762"/>
    </source>
</evidence>
<evidence type="ECO:0000256" key="1">
    <source>
        <dbReference type="SAM" id="MobiDB-lite"/>
    </source>
</evidence>
<reference evidence="2 3" key="1">
    <citation type="journal article" date="2012" name="Sci. Rep.">
        <title>Genomic perspectives on the evolution of fungal entomopathogenicity in Beauveria bassiana.</title>
        <authorList>
            <person name="Xiao G."/>
            <person name="Ying S.H."/>
            <person name="Zheng P."/>
            <person name="Wang Z.L."/>
            <person name="Zhang S."/>
            <person name="Xie X.Q."/>
            <person name="Shang Y."/>
            <person name="St Leger R.J."/>
            <person name="Zhao G.P."/>
            <person name="Wang C."/>
            <person name="Feng M.G."/>
        </authorList>
    </citation>
    <scope>NUCLEOTIDE SEQUENCE [LARGE SCALE GENOMIC DNA]</scope>
    <source>
        <strain evidence="2 3">ARSEF 2860</strain>
    </source>
</reference>
<evidence type="ECO:0000313" key="2">
    <source>
        <dbReference type="EMBL" id="EJP61988.1"/>
    </source>
</evidence>
<dbReference type="AlphaFoldDB" id="J5J617"/>
<dbReference type="InParanoid" id="J5J617"/>
<dbReference type="GeneID" id="19892048"/>
<dbReference type="HOGENOM" id="CLU_1288694_0_0_1"/>
<dbReference type="EMBL" id="JH725193">
    <property type="protein sequence ID" value="EJP61988.1"/>
    <property type="molecule type" value="Genomic_DNA"/>
</dbReference>
<dbReference type="RefSeq" id="XP_008602355.1">
    <property type="nucleotide sequence ID" value="XM_008604133.1"/>
</dbReference>
<accession>J5J617</accession>